<protein>
    <submittedName>
        <fullName evidence="7">Membrane protein</fullName>
    </submittedName>
</protein>
<dbReference type="GO" id="GO:0005886">
    <property type="term" value="C:plasma membrane"/>
    <property type="evidence" value="ECO:0007669"/>
    <property type="project" value="UniProtKB-SubCell"/>
</dbReference>
<accession>A0A116RWP4</accession>
<feature type="transmembrane region" description="Helical" evidence="6">
    <location>
        <begin position="89"/>
        <end position="109"/>
    </location>
</feature>
<feature type="transmembrane region" description="Helical" evidence="6">
    <location>
        <begin position="61"/>
        <end position="82"/>
    </location>
</feature>
<dbReference type="PANTHER" id="PTHR30509">
    <property type="entry name" value="P-HYDROXYBENZOIC ACID EFFLUX PUMP SUBUNIT-RELATED"/>
    <property type="match status" value="1"/>
</dbReference>
<keyword evidence="2" id="KW-1003">Cell membrane</keyword>
<keyword evidence="3 6" id="KW-0812">Transmembrane</keyword>
<name>A0A116RWP4_STRSU</name>
<evidence type="ECO:0000256" key="1">
    <source>
        <dbReference type="ARBA" id="ARBA00004651"/>
    </source>
</evidence>
<evidence type="ECO:0000256" key="5">
    <source>
        <dbReference type="ARBA" id="ARBA00023136"/>
    </source>
</evidence>
<keyword evidence="5 6" id="KW-0472">Membrane</keyword>
<feature type="transmembrane region" description="Helical" evidence="6">
    <location>
        <begin position="140"/>
        <end position="159"/>
    </location>
</feature>
<dbReference type="Pfam" id="PF06081">
    <property type="entry name" value="ArAE_1"/>
    <property type="match status" value="1"/>
</dbReference>
<gene>
    <name evidence="7" type="ORF">ERS132406_00762</name>
</gene>
<evidence type="ECO:0000313" key="8">
    <source>
        <dbReference type="Proteomes" id="UP000072083"/>
    </source>
</evidence>
<dbReference type="InterPro" id="IPR010343">
    <property type="entry name" value="ArAE_1"/>
</dbReference>
<comment type="subcellular location">
    <subcellularLocation>
        <location evidence="1">Cell membrane</location>
        <topology evidence="1">Multi-pass membrane protein</topology>
    </subcellularLocation>
</comment>
<proteinExistence type="predicted"/>
<dbReference type="Proteomes" id="UP000072083">
    <property type="component" value="Unassembled WGS sequence"/>
</dbReference>
<dbReference type="AlphaFoldDB" id="A0A116RWP4"/>
<sequence>MFKKYTFDPKKFRLGMRTFKSGFAVFLVILLFGFLGWQGIQIAALTAVFSLREDFDQSVHFGASRILGNSIAGFYALLFFILDRLFLDHFWVTAVFVPIFVMLTIMTNVAMNNKAGIIGGVSALLIITLSIPAGDTIQYVFIRVFETFIGVFIAILVNYDVNVIKKRFQDKRCHKI</sequence>
<dbReference type="PANTHER" id="PTHR30509:SF9">
    <property type="entry name" value="MULTIDRUG RESISTANCE PROTEIN MDTO"/>
    <property type="match status" value="1"/>
</dbReference>
<feature type="transmembrane region" description="Helical" evidence="6">
    <location>
        <begin position="115"/>
        <end position="133"/>
    </location>
</feature>
<evidence type="ECO:0000256" key="2">
    <source>
        <dbReference type="ARBA" id="ARBA00022475"/>
    </source>
</evidence>
<evidence type="ECO:0000256" key="4">
    <source>
        <dbReference type="ARBA" id="ARBA00022989"/>
    </source>
</evidence>
<dbReference type="RefSeq" id="WP_044759124.1">
    <property type="nucleotide sequence ID" value="NZ_CEEJ01000081.1"/>
</dbReference>
<evidence type="ECO:0000256" key="3">
    <source>
        <dbReference type="ARBA" id="ARBA00022692"/>
    </source>
</evidence>
<evidence type="ECO:0000256" key="6">
    <source>
        <dbReference type="SAM" id="Phobius"/>
    </source>
</evidence>
<organism evidence="7 8">
    <name type="scientific">Streptococcus suis</name>
    <dbReference type="NCBI Taxonomy" id="1307"/>
    <lineage>
        <taxon>Bacteria</taxon>
        <taxon>Bacillati</taxon>
        <taxon>Bacillota</taxon>
        <taxon>Bacilli</taxon>
        <taxon>Lactobacillales</taxon>
        <taxon>Streptococcaceae</taxon>
        <taxon>Streptococcus</taxon>
    </lineage>
</organism>
<evidence type="ECO:0000313" key="7">
    <source>
        <dbReference type="EMBL" id="CYU76350.1"/>
    </source>
</evidence>
<feature type="transmembrane region" description="Helical" evidence="6">
    <location>
        <begin position="21"/>
        <end position="49"/>
    </location>
</feature>
<reference evidence="7 8" key="1">
    <citation type="submission" date="2016-02" db="EMBL/GenBank/DDBJ databases">
        <authorList>
            <consortium name="Pathogen Informatics"/>
        </authorList>
    </citation>
    <scope>NUCLEOTIDE SEQUENCE [LARGE SCALE GENOMIC DNA]</scope>
    <source>
        <strain evidence="7 8">LSS44</strain>
    </source>
</reference>
<dbReference type="EMBL" id="FIGZ01000005">
    <property type="protein sequence ID" value="CYU76350.1"/>
    <property type="molecule type" value="Genomic_DNA"/>
</dbReference>
<keyword evidence="4 6" id="KW-1133">Transmembrane helix</keyword>